<organism evidence="3 4">
    <name type="scientific">Mucilaginibacter pedocola</name>
    <dbReference type="NCBI Taxonomy" id="1792845"/>
    <lineage>
        <taxon>Bacteria</taxon>
        <taxon>Pseudomonadati</taxon>
        <taxon>Bacteroidota</taxon>
        <taxon>Sphingobacteriia</taxon>
        <taxon>Sphingobacteriales</taxon>
        <taxon>Sphingobacteriaceae</taxon>
        <taxon>Mucilaginibacter</taxon>
    </lineage>
</organism>
<name>A0A1S9PII3_9SPHI</name>
<evidence type="ECO:0000259" key="2">
    <source>
        <dbReference type="Pfam" id="PF18476"/>
    </source>
</evidence>
<reference evidence="3 4" key="1">
    <citation type="submission" date="2016-07" db="EMBL/GenBank/DDBJ databases">
        <title>Genomic analysis of zinc-resistant bacterium Mucilaginibacter pedocola TBZ30.</title>
        <authorList>
            <person name="Huang J."/>
            <person name="Tang J."/>
        </authorList>
    </citation>
    <scope>NUCLEOTIDE SEQUENCE [LARGE SCALE GENOMIC DNA]</scope>
    <source>
        <strain evidence="3 4">TBZ30</strain>
    </source>
</reference>
<gene>
    <name evidence="3" type="ORF">BC343_22655</name>
</gene>
<evidence type="ECO:0000313" key="3">
    <source>
        <dbReference type="EMBL" id="OOQ60780.1"/>
    </source>
</evidence>
<keyword evidence="4" id="KW-1185">Reference proteome</keyword>
<dbReference type="EMBL" id="MBTF01000004">
    <property type="protein sequence ID" value="OOQ60780.1"/>
    <property type="molecule type" value="Genomic_DNA"/>
</dbReference>
<evidence type="ECO:0000256" key="1">
    <source>
        <dbReference type="SAM" id="Coils"/>
    </source>
</evidence>
<dbReference type="Proteomes" id="UP000189739">
    <property type="component" value="Unassembled WGS sequence"/>
</dbReference>
<feature type="coiled-coil region" evidence="1">
    <location>
        <begin position="127"/>
        <end position="161"/>
    </location>
</feature>
<protein>
    <recommendedName>
        <fullName evidence="2">PIN like domain-containing protein</fullName>
    </recommendedName>
</protein>
<feature type="domain" description="PIN like" evidence="2">
    <location>
        <begin position="47"/>
        <end position="271"/>
    </location>
</feature>
<evidence type="ECO:0000313" key="4">
    <source>
        <dbReference type="Proteomes" id="UP000189739"/>
    </source>
</evidence>
<accession>A0A1S9PII3</accession>
<comment type="caution">
    <text evidence="3">The sequence shown here is derived from an EMBL/GenBank/DDBJ whole genome shotgun (WGS) entry which is preliminary data.</text>
</comment>
<keyword evidence="1" id="KW-0175">Coiled coil</keyword>
<sequence length="429" mass="49664">MADNKPKQETSFATQQFNQTLSSHTHILKEYKSKIGEASKLVGNTPIFLDTSVILSIYEISFNAREKIKQFLTSHKKRIVLTRQVQFEFIKNREKVINTFQSDVTEQLPTNFKGEVLNKLIGFNNSNKTKLEDYPDIQEKLQKLEENIMSLQTDIQDKVNDKKGSANSILLDDQFMDILAKTHLLESLDSSHLKLIKEDYGRLLPQYKSSADVYNINTFPGCAEKGGKDDPTGDFIIFHEMMEYAKKHHTDVIFLTNDTAKGDWLRKDGKTHFHYVENFYLNTEQIIFILNAERLFGELFETSFESLIEQELDTDIILNKDSLLHFLNSYKPFNAVMKELTIEKMSVHYIVELNLNKFLTVKDLKSVLDTTSNIIDDILLKRPTLNKIGLLRVCLKVANPDYRQLSENGHISQDSEKYSGIRAKWQKMR</sequence>
<dbReference type="Pfam" id="PF18476">
    <property type="entry name" value="PIN_8"/>
    <property type="match status" value="1"/>
</dbReference>
<dbReference type="AlphaFoldDB" id="A0A1S9PII3"/>
<proteinExistence type="predicted"/>
<dbReference type="InterPro" id="IPR041578">
    <property type="entry name" value="PIN_8"/>
</dbReference>